<organism evidence="1 2">
    <name type="scientific">Nyssa sinensis</name>
    <dbReference type="NCBI Taxonomy" id="561372"/>
    <lineage>
        <taxon>Eukaryota</taxon>
        <taxon>Viridiplantae</taxon>
        <taxon>Streptophyta</taxon>
        <taxon>Embryophyta</taxon>
        <taxon>Tracheophyta</taxon>
        <taxon>Spermatophyta</taxon>
        <taxon>Magnoliopsida</taxon>
        <taxon>eudicotyledons</taxon>
        <taxon>Gunneridae</taxon>
        <taxon>Pentapetalae</taxon>
        <taxon>asterids</taxon>
        <taxon>Cornales</taxon>
        <taxon>Nyssaceae</taxon>
        <taxon>Nyssa</taxon>
    </lineage>
</organism>
<dbReference type="AlphaFoldDB" id="A0A5J5BN06"/>
<proteinExistence type="predicted"/>
<dbReference type="Proteomes" id="UP000325577">
    <property type="component" value="Linkage Group LG11"/>
</dbReference>
<dbReference type="EMBL" id="CM018034">
    <property type="protein sequence ID" value="KAA8544128.1"/>
    <property type="molecule type" value="Genomic_DNA"/>
</dbReference>
<name>A0A5J5BN06_9ASTE</name>
<reference evidence="1 2" key="1">
    <citation type="submission" date="2019-09" db="EMBL/GenBank/DDBJ databases">
        <title>A chromosome-level genome assembly of the Chinese tupelo Nyssa sinensis.</title>
        <authorList>
            <person name="Yang X."/>
            <person name="Kang M."/>
            <person name="Yang Y."/>
            <person name="Xiong H."/>
            <person name="Wang M."/>
            <person name="Zhang Z."/>
            <person name="Wang Z."/>
            <person name="Wu H."/>
            <person name="Ma T."/>
            <person name="Liu J."/>
            <person name="Xi Z."/>
        </authorList>
    </citation>
    <scope>NUCLEOTIDE SEQUENCE [LARGE SCALE GENOMIC DNA]</scope>
    <source>
        <strain evidence="1">J267</strain>
        <tissue evidence="1">Leaf</tissue>
    </source>
</reference>
<gene>
    <name evidence="1" type="ORF">F0562_022140</name>
</gene>
<accession>A0A5J5BN06</accession>
<evidence type="ECO:0000313" key="2">
    <source>
        <dbReference type="Proteomes" id="UP000325577"/>
    </source>
</evidence>
<keyword evidence="2" id="KW-1185">Reference proteome</keyword>
<evidence type="ECO:0000313" key="1">
    <source>
        <dbReference type="EMBL" id="KAA8544128.1"/>
    </source>
</evidence>
<sequence length="76" mass="8935">MCKEKASCLVEGEEERSLEEPWAHNILRCTIKFSRLQESQQCLSANTRHWHSLQLTLLPRSNVILVSVWNELVQWT</sequence>
<protein>
    <submittedName>
        <fullName evidence="1">Uncharacterized protein</fullName>
    </submittedName>
</protein>